<evidence type="ECO:0000313" key="1">
    <source>
        <dbReference type="EMBL" id="ANI21759.1"/>
    </source>
</evidence>
<name>A0A173GZZ3_9BURK</name>
<evidence type="ECO:0000313" key="2">
    <source>
        <dbReference type="Proteomes" id="UP000035651"/>
    </source>
</evidence>
<proteinExistence type="predicted"/>
<dbReference type="Proteomes" id="UP000035651">
    <property type="component" value="Chromosome"/>
</dbReference>
<accession>A0A173GZZ3</accession>
<organism evidence="1 2">
    <name type="scientific">Pandoraea faecigallinarum</name>
    <dbReference type="NCBI Taxonomy" id="656179"/>
    <lineage>
        <taxon>Bacteria</taxon>
        <taxon>Pseudomonadati</taxon>
        <taxon>Pseudomonadota</taxon>
        <taxon>Betaproteobacteria</taxon>
        <taxon>Burkholderiales</taxon>
        <taxon>Burkholderiaceae</taxon>
        <taxon>Pandoraea</taxon>
    </lineage>
</organism>
<dbReference type="STRING" id="656179.AB870_03485"/>
<dbReference type="RefSeq" id="WP_053059389.1">
    <property type="nucleotide sequence ID" value="NZ_CP011807.3"/>
</dbReference>
<sequence>MTTTEKILGCLLIVAAAVAGVCEYGYRRAAADAVQQRSRADQLDATLKATQRADRAKQARLDRLAAEEAKNKEKLKNALDANRAWADAPVPDAVFDSLFGDAADTTNRPAR</sequence>
<keyword evidence="2" id="KW-1185">Reference proteome</keyword>
<dbReference type="AlphaFoldDB" id="A0A173GZZ3"/>
<dbReference type="EMBL" id="CP011807">
    <property type="protein sequence ID" value="ANI21759.1"/>
    <property type="molecule type" value="Genomic_DNA"/>
</dbReference>
<gene>
    <name evidence="1" type="ORF">AB870_03485</name>
</gene>
<reference evidence="1" key="1">
    <citation type="submission" date="2016-06" db="EMBL/GenBank/DDBJ databases">
        <title>Complete Genome Sequence of Pandoraea faecigallinarum DSM-23572.</title>
        <authorList>
            <person name="Yong D."/>
            <person name="Ee R."/>
            <person name="Lim Y.-L."/>
            <person name="Yin W.-F."/>
            <person name="Chan K.-G."/>
        </authorList>
    </citation>
    <scope>NUCLEOTIDE SEQUENCE</scope>
    <source>
        <strain evidence="1">DSM 23572</strain>
    </source>
</reference>
<protein>
    <submittedName>
        <fullName evidence="1">Uncharacterized protein</fullName>
    </submittedName>
</protein>
<dbReference type="KEGG" id="pfg:AB870_03485"/>